<dbReference type="PROSITE" id="PS51379">
    <property type="entry name" value="4FE4S_FER_2"/>
    <property type="match status" value="1"/>
</dbReference>
<dbReference type="Gene3D" id="3.30.70.20">
    <property type="match status" value="1"/>
</dbReference>
<dbReference type="EMBL" id="WAJS01000031">
    <property type="protein sequence ID" value="KAB1642355.1"/>
    <property type="molecule type" value="Genomic_DNA"/>
</dbReference>
<keyword evidence="3" id="KW-0411">Iron-sulfur</keyword>
<keyword evidence="6" id="KW-1185">Reference proteome</keyword>
<evidence type="ECO:0000313" key="6">
    <source>
        <dbReference type="Proteomes" id="UP000479639"/>
    </source>
</evidence>
<keyword evidence="2" id="KW-0408">Iron</keyword>
<evidence type="ECO:0000256" key="1">
    <source>
        <dbReference type="ARBA" id="ARBA00022723"/>
    </source>
</evidence>
<dbReference type="Pfam" id="PF00037">
    <property type="entry name" value="Fer4"/>
    <property type="match status" value="1"/>
</dbReference>
<protein>
    <recommendedName>
        <fullName evidence="4">4Fe-4S ferredoxin-type domain-containing protein</fullName>
    </recommendedName>
</protein>
<accession>A0A7C8FN24</accession>
<sequence length="461" mass="51033">MTAPATPAGTAARRFAGCGRMRIAALGGGASLRPTRQESALPHRARRRLAAWRDGALRRMGAMGLSGCAPRERAMAETGDAPAGNSPIDPNVSDEKSNAWLDEMIMAEPEVNGDYTAPDGTVIPAVYLRLRNRINRIGYGVGSEIEGNGTEWDFYKIMFSEEDAEHYLEMPLYKKFNANDYAAISGRPLDECKEILADMGKRGLLCTRYMGGVPYYHLLTSEWGIWEYNLDRFYEPGFMEAHNNRAGDDMPIEINDIERPQLLVMPVSKDIVNGDLLPYTSWEELFLRNEYICVAPCQCRTRADVLGFQTDVCAEGHPSETCMVFGDVARYFIERGEGRQLTPEEGIALEKEIIDAGMVPEAQWTKQVDFLCNCHGDCCLILSEYVAAEGTGNVMQNVSPYSLNYDKDACIKCGQCVDRCPMSAISFGDDGGALAGHAGFCSPLQGARWRARAFLWGKSRL</sequence>
<dbReference type="PROSITE" id="PS00198">
    <property type="entry name" value="4FE4S_FER_1"/>
    <property type="match status" value="1"/>
</dbReference>
<name>A0A7C8FN24_9ACTN</name>
<dbReference type="GO" id="GO:0046872">
    <property type="term" value="F:metal ion binding"/>
    <property type="evidence" value="ECO:0007669"/>
    <property type="project" value="UniProtKB-KW"/>
</dbReference>
<dbReference type="SUPFAM" id="SSF54862">
    <property type="entry name" value="4Fe-4S ferredoxins"/>
    <property type="match status" value="1"/>
</dbReference>
<evidence type="ECO:0000256" key="2">
    <source>
        <dbReference type="ARBA" id="ARBA00023004"/>
    </source>
</evidence>
<organism evidence="5 6">
    <name type="scientific">Adlercreutzia muris</name>
    <dbReference type="NCBI Taxonomy" id="1796610"/>
    <lineage>
        <taxon>Bacteria</taxon>
        <taxon>Bacillati</taxon>
        <taxon>Actinomycetota</taxon>
        <taxon>Coriobacteriia</taxon>
        <taxon>Eggerthellales</taxon>
        <taxon>Eggerthellaceae</taxon>
        <taxon>Adlercreutzia</taxon>
    </lineage>
</organism>
<comment type="caution">
    <text evidence="5">The sequence shown here is derived from an EMBL/GenBank/DDBJ whole genome shotgun (WGS) entry which is preliminary data.</text>
</comment>
<proteinExistence type="predicted"/>
<gene>
    <name evidence="5" type="ORF">F8D48_09440</name>
</gene>
<evidence type="ECO:0000313" key="5">
    <source>
        <dbReference type="EMBL" id="KAB1642355.1"/>
    </source>
</evidence>
<evidence type="ECO:0000259" key="4">
    <source>
        <dbReference type="PROSITE" id="PS51379"/>
    </source>
</evidence>
<dbReference type="GO" id="GO:0051536">
    <property type="term" value="F:iron-sulfur cluster binding"/>
    <property type="evidence" value="ECO:0007669"/>
    <property type="project" value="UniProtKB-KW"/>
</dbReference>
<feature type="domain" description="4Fe-4S ferredoxin-type" evidence="4">
    <location>
        <begin position="401"/>
        <end position="430"/>
    </location>
</feature>
<dbReference type="Proteomes" id="UP000479639">
    <property type="component" value="Unassembled WGS sequence"/>
</dbReference>
<dbReference type="AlphaFoldDB" id="A0A7C8FN24"/>
<dbReference type="InterPro" id="IPR017896">
    <property type="entry name" value="4Fe4S_Fe-S-bd"/>
</dbReference>
<dbReference type="InterPro" id="IPR017900">
    <property type="entry name" value="4Fe4S_Fe_S_CS"/>
</dbReference>
<reference evidence="5 6" key="1">
    <citation type="submission" date="2019-09" db="EMBL/GenBank/DDBJ databases">
        <title>Whole genome shotgun sequencing (WGS) of Ellagibacter isourolithinifaciens DSM 104140(T) and Adlercreutzia muris DSM 29508(T).</title>
        <authorList>
            <person name="Stoll D.A."/>
            <person name="Danylec N."/>
            <person name="Huch M."/>
        </authorList>
    </citation>
    <scope>NUCLEOTIDE SEQUENCE [LARGE SCALE GENOMIC DNA]</scope>
    <source>
        <strain evidence="5 6">DSM 29508</strain>
    </source>
</reference>
<keyword evidence="1" id="KW-0479">Metal-binding</keyword>
<evidence type="ECO:0000256" key="3">
    <source>
        <dbReference type="ARBA" id="ARBA00023014"/>
    </source>
</evidence>